<evidence type="ECO:0000256" key="6">
    <source>
        <dbReference type="SAM" id="MobiDB-lite"/>
    </source>
</evidence>
<keyword evidence="11" id="KW-1185">Reference proteome</keyword>
<sequence length="446" mass="48706">MKFSVLSLGLLAVLSPLTAAWSKDDREIFRVRDELSQFEGPDVSFYDFLGVTPTASQDDINKAYRKKSRSLHPDKVKQQLTAEHTKAKKEAKKNKNAAASVPKAPSQSEIKAAIKAASDRQARLSIVANILRGSGRERYDHFVANGFPVWKGTGYYYNRYRPGLGTVMFGVFLALGGGAHYIALYMGWKRQRDFVERYVKYARQAAWGDNLGINVPGLDSSAAGVGTPAPPAGEDEQRAMPTNRRMRRMQERETKKDGSQERGSSNLRRKLAARAAQGSGTATPVGTEGGPQGAKKRVVAENGKILVVDSLGDVYLEQENEDGNVELFLLDPKEIAQPTVRDTALVRMPIWLFGLTVGRVFQKKVVAEDEEEDEEEEELQVGETDSSSGAGGKRTPSTGSVDDDFELLDKSVEDIASSTGAAKASGSQAQQAGSKNRKSKSKGRKK</sequence>
<dbReference type="InterPro" id="IPR052606">
    <property type="entry name" value="DnaJ_domain_protein"/>
</dbReference>
<dbReference type="GO" id="GO:0012505">
    <property type="term" value="C:endomembrane system"/>
    <property type="evidence" value="ECO:0007669"/>
    <property type="project" value="UniProtKB-SubCell"/>
</dbReference>
<dbReference type="PROSITE" id="PS50076">
    <property type="entry name" value="DNAJ_2"/>
    <property type="match status" value="1"/>
</dbReference>
<comment type="subcellular location">
    <subcellularLocation>
        <location evidence="5">Endomembrane system</location>
        <topology evidence="5">Single-pass membrane protein</topology>
    </subcellularLocation>
</comment>
<feature type="compositionally biased region" description="Basic and acidic residues" evidence="6">
    <location>
        <begin position="248"/>
        <end position="260"/>
    </location>
</feature>
<feature type="compositionally biased region" description="Low complexity" evidence="6">
    <location>
        <begin position="416"/>
        <end position="434"/>
    </location>
</feature>
<keyword evidence="4 7" id="KW-0472">Membrane</keyword>
<dbReference type="Gene3D" id="1.10.287.110">
    <property type="entry name" value="DnaJ domain"/>
    <property type="match status" value="1"/>
</dbReference>
<dbReference type="CDD" id="cd06257">
    <property type="entry name" value="DnaJ"/>
    <property type="match status" value="1"/>
</dbReference>
<proteinExistence type="predicted"/>
<dbReference type="InterPro" id="IPR001623">
    <property type="entry name" value="DnaJ_domain"/>
</dbReference>
<protein>
    <recommendedName>
        <fullName evidence="9">J domain-containing protein</fullName>
    </recommendedName>
</protein>
<dbReference type="PANTHER" id="PTHR44653">
    <property type="entry name" value="DNAJ HOMOLOG SUBFAMILY C MEMBER 1"/>
    <property type="match status" value="1"/>
</dbReference>
<organism evidence="10 11">
    <name type="scientific">Coniella lustricola</name>
    <dbReference type="NCBI Taxonomy" id="2025994"/>
    <lineage>
        <taxon>Eukaryota</taxon>
        <taxon>Fungi</taxon>
        <taxon>Dikarya</taxon>
        <taxon>Ascomycota</taxon>
        <taxon>Pezizomycotina</taxon>
        <taxon>Sordariomycetes</taxon>
        <taxon>Sordariomycetidae</taxon>
        <taxon>Diaporthales</taxon>
        <taxon>Schizoparmaceae</taxon>
        <taxon>Coniella</taxon>
    </lineage>
</organism>
<keyword evidence="2 8" id="KW-0732">Signal</keyword>
<evidence type="ECO:0000313" key="10">
    <source>
        <dbReference type="EMBL" id="PSR86998.1"/>
    </source>
</evidence>
<dbReference type="SMART" id="SM00271">
    <property type="entry name" value="DnaJ"/>
    <property type="match status" value="1"/>
</dbReference>
<feature type="transmembrane region" description="Helical" evidence="7">
    <location>
        <begin position="167"/>
        <end position="188"/>
    </location>
</feature>
<dbReference type="OrthoDB" id="413400at2759"/>
<feature type="domain" description="J" evidence="9">
    <location>
        <begin position="44"/>
        <end position="143"/>
    </location>
</feature>
<feature type="chain" id="PRO_5015580997" description="J domain-containing protein" evidence="8">
    <location>
        <begin position="21"/>
        <end position="446"/>
    </location>
</feature>
<feature type="signal peptide" evidence="8">
    <location>
        <begin position="1"/>
        <end position="20"/>
    </location>
</feature>
<dbReference type="InterPro" id="IPR036869">
    <property type="entry name" value="J_dom_sf"/>
</dbReference>
<feature type="compositionally biased region" description="Basic residues" evidence="6">
    <location>
        <begin position="435"/>
        <end position="446"/>
    </location>
</feature>
<dbReference type="EMBL" id="KZ678435">
    <property type="protein sequence ID" value="PSR86998.1"/>
    <property type="molecule type" value="Genomic_DNA"/>
</dbReference>
<keyword evidence="3 7" id="KW-1133">Transmembrane helix</keyword>
<dbReference type="AlphaFoldDB" id="A0A2T3A929"/>
<evidence type="ECO:0000259" key="9">
    <source>
        <dbReference type="PROSITE" id="PS50076"/>
    </source>
</evidence>
<dbReference type="Pfam" id="PF00226">
    <property type="entry name" value="DnaJ"/>
    <property type="match status" value="1"/>
</dbReference>
<dbReference type="PRINTS" id="PR00625">
    <property type="entry name" value="JDOMAIN"/>
</dbReference>
<dbReference type="STRING" id="2025994.A0A2T3A929"/>
<evidence type="ECO:0000256" key="8">
    <source>
        <dbReference type="SAM" id="SignalP"/>
    </source>
</evidence>
<dbReference type="InParanoid" id="A0A2T3A929"/>
<reference evidence="10 11" key="1">
    <citation type="journal article" date="2018" name="Mycol. Prog.">
        <title>Coniella lustricola, a new species from submerged detritus.</title>
        <authorList>
            <person name="Raudabaugh D.B."/>
            <person name="Iturriaga T."/>
            <person name="Carver A."/>
            <person name="Mondo S."/>
            <person name="Pangilinan J."/>
            <person name="Lipzen A."/>
            <person name="He G."/>
            <person name="Amirebrahimi M."/>
            <person name="Grigoriev I.V."/>
            <person name="Miller A.N."/>
        </authorList>
    </citation>
    <scope>NUCLEOTIDE SEQUENCE [LARGE SCALE GENOMIC DNA]</scope>
    <source>
        <strain evidence="10 11">B22-T-1</strain>
    </source>
</reference>
<evidence type="ECO:0000313" key="11">
    <source>
        <dbReference type="Proteomes" id="UP000241462"/>
    </source>
</evidence>
<gene>
    <name evidence="10" type="ORF">BD289DRAFT_433161</name>
</gene>
<name>A0A2T3A929_9PEZI</name>
<evidence type="ECO:0000256" key="3">
    <source>
        <dbReference type="ARBA" id="ARBA00022989"/>
    </source>
</evidence>
<feature type="region of interest" description="Disordered" evidence="6">
    <location>
        <begin position="368"/>
        <end position="446"/>
    </location>
</feature>
<evidence type="ECO:0000256" key="4">
    <source>
        <dbReference type="ARBA" id="ARBA00023136"/>
    </source>
</evidence>
<keyword evidence="1 7" id="KW-0812">Transmembrane</keyword>
<evidence type="ECO:0000256" key="7">
    <source>
        <dbReference type="SAM" id="Phobius"/>
    </source>
</evidence>
<dbReference type="PANTHER" id="PTHR44653:SF2">
    <property type="entry name" value="DNAJ HOMOLOG SUBFAMILY C MEMBER 1"/>
    <property type="match status" value="1"/>
</dbReference>
<evidence type="ECO:0000256" key="2">
    <source>
        <dbReference type="ARBA" id="ARBA00022729"/>
    </source>
</evidence>
<feature type="compositionally biased region" description="Acidic residues" evidence="6">
    <location>
        <begin position="368"/>
        <end position="380"/>
    </location>
</feature>
<dbReference type="Proteomes" id="UP000241462">
    <property type="component" value="Unassembled WGS sequence"/>
</dbReference>
<feature type="region of interest" description="Disordered" evidence="6">
    <location>
        <begin position="222"/>
        <end position="296"/>
    </location>
</feature>
<evidence type="ECO:0000256" key="1">
    <source>
        <dbReference type="ARBA" id="ARBA00022692"/>
    </source>
</evidence>
<accession>A0A2T3A929</accession>
<dbReference type="SUPFAM" id="SSF46565">
    <property type="entry name" value="Chaperone J-domain"/>
    <property type="match status" value="2"/>
</dbReference>
<evidence type="ECO:0000256" key="5">
    <source>
        <dbReference type="ARBA" id="ARBA00037847"/>
    </source>
</evidence>